<dbReference type="InterPro" id="IPR018723">
    <property type="entry name" value="DUF2254_membrane"/>
</dbReference>
<feature type="transmembrane region" description="Helical" evidence="2">
    <location>
        <begin position="248"/>
        <end position="272"/>
    </location>
</feature>
<dbReference type="Pfam" id="PF10011">
    <property type="entry name" value="DUF2254"/>
    <property type="match status" value="1"/>
</dbReference>
<feature type="transmembrane region" description="Helical" evidence="2">
    <location>
        <begin position="292"/>
        <end position="313"/>
    </location>
</feature>
<keyword evidence="2" id="KW-1133">Transmembrane helix</keyword>
<accession>A0A6G2B984</accession>
<evidence type="ECO:0000256" key="2">
    <source>
        <dbReference type="SAM" id="Phobius"/>
    </source>
</evidence>
<comment type="caution">
    <text evidence="3">The sequence shown here is derived from an EMBL/GenBank/DDBJ whole genome shotgun (WGS) entry which is preliminary data.</text>
</comment>
<gene>
    <name evidence="3" type="ORF">F0L17_06660</name>
</gene>
<feature type="region of interest" description="Disordered" evidence="1">
    <location>
        <begin position="1"/>
        <end position="45"/>
    </location>
</feature>
<feature type="transmembrane region" description="Helical" evidence="2">
    <location>
        <begin position="206"/>
        <end position="228"/>
    </location>
</feature>
<feature type="compositionally biased region" description="Basic residues" evidence="1">
    <location>
        <begin position="67"/>
        <end position="78"/>
    </location>
</feature>
<keyword evidence="2" id="KW-0472">Membrane</keyword>
<name>A0A6G2B984_9ACTN</name>
<reference evidence="3 4" key="1">
    <citation type="submission" date="2019-11" db="EMBL/GenBank/DDBJ databases">
        <authorList>
            <person name="Yuan L."/>
        </authorList>
    </citation>
    <scope>NUCLEOTIDE SEQUENCE [LARGE SCALE GENOMIC DNA]</scope>
    <source>
        <strain evidence="3 4">TRM43335</strain>
    </source>
</reference>
<evidence type="ECO:0000313" key="4">
    <source>
        <dbReference type="Proteomes" id="UP000473014"/>
    </source>
</evidence>
<dbReference type="AlphaFoldDB" id="A0A6G2B984"/>
<keyword evidence="4" id="KW-1185">Reference proteome</keyword>
<feature type="region of interest" description="Disordered" evidence="1">
    <location>
        <begin position="59"/>
        <end position="79"/>
    </location>
</feature>
<keyword evidence="2" id="KW-0812">Transmembrane</keyword>
<feature type="compositionally biased region" description="Low complexity" evidence="1">
    <location>
        <begin position="1"/>
        <end position="17"/>
    </location>
</feature>
<dbReference type="Proteomes" id="UP000473014">
    <property type="component" value="Unassembled WGS sequence"/>
</dbReference>
<protein>
    <submittedName>
        <fullName evidence="3">DUF2254 domain-containing protein</fullName>
    </submittedName>
</protein>
<organism evidence="3 4">
    <name type="scientific">Streptomyces taklimakanensis</name>
    <dbReference type="NCBI Taxonomy" id="2569853"/>
    <lineage>
        <taxon>Bacteria</taxon>
        <taxon>Bacillati</taxon>
        <taxon>Actinomycetota</taxon>
        <taxon>Actinomycetes</taxon>
        <taxon>Kitasatosporales</taxon>
        <taxon>Streptomycetaceae</taxon>
        <taxon>Streptomyces</taxon>
    </lineage>
</organism>
<sequence length="642" mass="68039">MAAQVPQPRQPHPARAAVGRDRVVDPHRAPQSGEHQQPAPGPLPLRRVQRGQVQRVVEHTGVDLARRQRRRRPQRGVARHLAAQPLAQPEHLAGLLLVGRAELHQLLQHRLAGGRQAGQRERAQIERGAGGPGGLALGRRQQDEHGVLLTGGTCATATGALSSVRPLGGRDGSGRRVPTAVTGSRAGVKHFPGIGTPHAEGSRQPLWTWPAVGGVCAFAAALVLGPLRPAAGSALSGLWPGDVNSASTAIQAVATASVTVTTLTFSVTVVTLQIASQQFSPRLLRRYARDRVIKSVLAVLIATSVFALTTLAFLDAKQPVPTVSVFLACTLGVASLAAVLAFLSHIVREVRVDSMMVSVHDETGQAIRMFYPGRDEPARLSPEELGLDEAPGTTVYGRSSGFVRLVRVDRLVAGARRGEAVVRLLVRPGDLVVAGTPVATVWRRDPSTGALGPHPGEGPAVDAIHDTVLLGYERTLEQDVAFGFRQLEDIAVKAVSPGINDPVSAITAIGHMADLLVKLAGCRLGATAHRDGDGVGRAVVPDRDLRYYLDLTCGQLRRFAAAEPTVLAALLRMLRDLATAVRDEPSAAETRRAADLVLETLAPSVGPRDAEQIHDLHGRVLAALDGRTAEAYLDRSGETRSA</sequence>
<feature type="compositionally biased region" description="Basic and acidic residues" evidence="1">
    <location>
        <begin position="18"/>
        <end position="28"/>
    </location>
</feature>
<dbReference type="EMBL" id="WIXO01000001">
    <property type="protein sequence ID" value="MTE18820.1"/>
    <property type="molecule type" value="Genomic_DNA"/>
</dbReference>
<evidence type="ECO:0000256" key="1">
    <source>
        <dbReference type="SAM" id="MobiDB-lite"/>
    </source>
</evidence>
<feature type="transmembrane region" description="Helical" evidence="2">
    <location>
        <begin position="325"/>
        <end position="347"/>
    </location>
</feature>
<evidence type="ECO:0000313" key="3">
    <source>
        <dbReference type="EMBL" id="MTE18820.1"/>
    </source>
</evidence>
<proteinExistence type="predicted"/>